<feature type="compositionally biased region" description="Pro residues" evidence="1">
    <location>
        <begin position="18"/>
        <end position="37"/>
    </location>
</feature>
<dbReference type="InterPro" id="IPR025403">
    <property type="entry name" value="TgpA-like_C"/>
</dbReference>
<dbReference type="EMBL" id="MQWD01000001">
    <property type="protein sequence ID" value="PAP77962.1"/>
    <property type="molecule type" value="Genomic_DNA"/>
</dbReference>
<feature type="chain" id="PRO_5011972854" description="Protein-glutamine gamma-glutamyltransferase-like C-terminal domain-containing protein" evidence="2">
    <location>
        <begin position="18"/>
        <end position="271"/>
    </location>
</feature>
<organism evidence="4 5">
    <name type="scientific">Rubrivirga marina</name>
    <dbReference type="NCBI Taxonomy" id="1196024"/>
    <lineage>
        <taxon>Bacteria</taxon>
        <taxon>Pseudomonadati</taxon>
        <taxon>Rhodothermota</taxon>
        <taxon>Rhodothermia</taxon>
        <taxon>Rhodothermales</taxon>
        <taxon>Rubricoccaceae</taxon>
        <taxon>Rubrivirga</taxon>
    </lineage>
</organism>
<dbReference type="OrthoDB" id="5491447at2"/>
<accession>A0A271J386</accession>
<feature type="signal peptide" evidence="2">
    <location>
        <begin position="1"/>
        <end position="17"/>
    </location>
</feature>
<dbReference type="AlphaFoldDB" id="A0A271J386"/>
<evidence type="ECO:0000313" key="4">
    <source>
        <dbReference type="EMBL" id="PAP77962.1"/>
    </source>
</evidence>
<evidence type="ECO:0000256" key="2">
    <source>
        <dbReference type="SAM" id="SignalP"/>
    </source>
</evidence>
<dbReference type="Proteomes" id="UP000216339">
    <property type="component" value="Unassembled WGS sequence"/>
</dbReference>
<evidence type="ECO:0000313" key="5">
    <source>
        <dbReference type="Proteomes" id="UP000216339"/>
    </source>
</evidence>
<feature type="region of interest" description="Disordered" evidence="1">
    <location>
        <begin position="17"/>
        <end position="55"/>
    </location>
</feature>
<name>A0A271J386_9BACT</name>
<reference evidence="4 5" key="1">
    <citation type="submission" date="2016-11" db="EMBL/GenBank/DDBJ databases">
        <title>Study of marine rhodopsin-containing bacteria.</title>
        <authorList>
            <person name="Yoshizawa S."/>
            <person name="Kumagai Y."/>
            <person name="Kogure K."/>
        </authorList>
    </citation>
    <scope>NUCLEOTIDE SEQUENCE [LARGE SCALE GENOMIC DNA]</scope>
    <source>
        <strain evidence="4 5">SAORIC-28</strain>
    </source>
</reference>
<proteinExistence type="predicted"/>
<keyword evidence="5" id="KW-1185">Reference proteome</keyword>
<gene>
    <name evidence="4" type="ORF">BSZ37_16710</name>
</gene>
<comment type="caution">
    <text evidence="4">The sequence shown here is derived from an EMBL/GenBank/DDBJ whole genome shotgun (WGS) entry which is preliminary data.</text>
</comment>
<evidence type="ECO:0000256" key="1">
    <source>
        <dbReference type="SAM" id="MobiDB-lite"/>
    </source>
</evidence>
<evidence type="ECO:0000259" key="3">
    <source>
        <dbReference type="Pfam" id="PF13559"/>
    </source>
</evidence>
<feature type="domain" description="Protein-glutamine gamma-glutamyltransferase-like C-terminal" evidence="3">
    <location>
        <begin position="189"/>
        <end position="254"/>
    </location>
</feature>
<sequence>MRALVFALLAVAAVAQEAPPPAPPATPPPPPAPPPTEVLPADRLPPEDPADVYGAPLATDTLVPAPAPATLGAYRADPDFQYDTPQAEGPSLWEQFLRWLRRTLWDPVYENTTPDVRRYVLIGLAVLVVGWAVARLLRVEGGGVFARRSDAGGGVGPLLDAEDIAEVDLATRLREALDAGEHREAIRVRYLLLLQALDAAGAIAWRRDKTNRQYVAEVRAARPDRAATFARATRVFDAVWYGERPVPPALHAELAPLFDEAAPAPPASVPA</sequence>
<dbReference type="Pfam" id="PF13559">
    <property type="entry name" value="DUF4129"/>
    <property type="match status" value="1"/>
</dbReference>
<protein>
    <recommendedName>
        <fullName evidence="3">Protein-glutamine gamma-glutamyltransferase-like C-terminal domain-containing protein</fullName>
    </recommendedName>
</protein>
<dbReference type="RefSeq" id="WP_095511630.1">
    <property type="nucleotide sequence ID" value="NZ_MQWD01000001.1"/>
</dbReference>
<keyword evidence="2" id="KW-0732">Signal</keyword>